<dbReference type="Gene3D" id="1.20.1280.50">
    <property type="match status" value="1"/>
</dbReference>
<gene>
    <name evidence="3" type="ORF">C2845_PM14G05300</name>
</gene>
<name>A0A3L6PLJ8_PANMI</name>
<comment type="caution">
    <text evidence="3">The sequence shown here is derived from an EMBL/GenBank/DDBJ whole genome shotgun (WGS) entry which is preliminary data.</text>
</comment>
<evidence type="ECO:0000313" key="4">
    <source>
        <dbReference type="Proteomes" id="UP000275267"/>
    </source>
</evidence>
<accession>A0A3L6PLJ8</accession>
<evidence type="ECO:0000313" key="3">
    <source>
        <dbReference type="EMBL" id="RLM60714.1"/>
    </source>
</evidence>
<dbReference type="InterPro" id="IPR001810">
    <property type="entry name" value="F-box_dom"/>
</dbReference>
<feature type="region of interest" description="Disordered" evidence="1">
    <location>
        <begin position="1"/>
        <end position="27"/>
    </location>
</feature>
<proteinExistence type="predicted"/>
<feature type="domain" description="F-box" evidence="2">
    <location>
        <begin position="191"/>
        <end position="231"/>
    </location>
</feature>
<dbReference type="SUPFAM" id="SSF81383">
    <property type="entry name" value="F-box domain"/>
    <property type="match status" value="1"/>
</dbReference>
<organism evidence="3 4">
    <name type="scientific">Panicum miliaceum</name>
    <name type="common">Proso millet</name>
    <name type="synonym">Broomcorn millet</name>
    <dbReference type="NCBI Taxonomy" id="4540"/>
    <lineage>
        <taxon>Eukaryota</taxon>
        <taxon>Viridiplantae</taxon>
        <taxon>Streptophyta</taxon>
        <taxon>Embryophyta</taxon>
        <taxon>Tracheophyta</taxon>
        <taxon>Spermatophyta</taxon>
        <taxon>Magnoliopsida</taxon>
        <taxon>Liliopsida</taxon>
        <taxon>Poales</taxon>
        <taxon>Poaceae</taxon>
        <taxon>PACMAD clade</taxon>
        <taxon>Panicoideae</taxon>
        <taxon>Panicodae</taxon>
        <taxon>Paniceae</taxon>
        <taxon>Panicinae</taxon>
        <taxon>Panicum</taxon>
        <taxon>Panicum sect. Panicum</taxon>
    </lineage>
</organism>
<protein>
    <recommendedName>
        <fullName evidence="2">F-box domain-containing protein</fullName>
    </recommendedName>
</protein>
<dbReference type="AlphaFoldDB" id="A0A3L6PLJ8"/>
<dbReference type="EMBL" id="PQIB02000016">
    <property type="protein sequence ID" value="RLM60714.1"/>
    <property type="molecule type" value="Genomic_DNA"/>
</dbReference>
<dbReference type="SMART" id="SM00256">
    <property type="entry name" value="FBOX"/>
    <property type="match status" value="1"/>
</dbReference>
<keyword evidence="4" id="KW-1185">Reference proteome</keyword>
<dbReference type="Pfam" id="PF00646">
    <property type="entry name" value="F-box"/>
    <property type="match status" value="1"/>
</dbReference>
<dbReference type="Proteomes" id="UP000275267">
    <property type="component" value="Unassembled WGS sequence"/>
</dbReference>
<evidence type="ECO:0000259" key="2">
    <source>
        <dbReference type="SMART" id="SM00256"/>
    </source>
</evidence>
<sequence>MSRSTVRQCRRTCRRDGESTTTKTSTSTGYMTNIGSAVAVSPTAVVGEDPVAGDVDVVDNVEIVDGENDNEIADVNLMGTPPTRVVDEERWCCVSVSSVRTWFATQGKRQTGKSQLLDADPWPCDRIPTPIDIDTNSGTKTESGFPTFLDVHTTYNTSRHQAGLPPREGEKNLLLIVMASEAASTDHTDRLNDDLVAEILLRLPSAAVLRSRAVCRAWRRVPTRHQPGLRRRPLELVLQGPGGMPL</sequence>
<dbReference type="InterPro" id="IPR036047">
    <property type="entry name" value="F-box-like_dom_sf"/>
</dbReference>
<reference evidence="4" key="1">
    <citation type="journal article" date="2019" name="Nat. Commun.">
        <title>The genome of broomcorn millet.</title>
        <authorList>
            <person name="Zou C."/>
            <person name="Miki D."/>
            <person name="Li D."/>
            <person name="Tang Q."/>
            <person name="Xiao L."/>
            <person name="Rajput S."/>
            <person name="Deng P."/>
            <person name="Jia W."/>
            <person name="Huang R."/>
            <person name="Zhang M."/>
            <person name="Sun Y."/>
            <person name="Hu J."/>
            <person name="Fu X."/>
            <person name="Schnable P.S."/>
            <person name="Li F."/>
            <person name="Zhang H."/>
            <person name="Feng B."/>
            <person name="Zhu X."/>
            <person name="Liu R."/>
            <person name="Schnable J.C."/>
            <person name="Zhu J.-K."/>
            <person name="Zhang H."/>
        </authorList>
    </citation>
    <scope>NUCLEOTIDE SEQUENCE [LARGE SCALE GENOMIC DNA]</scope>
</reference>
<evidence type="ECO:0000256" key="1">
    <source>
        <dbReference type="SAM" id="MobiDB-lite"/>
    </source>
</evidence>
<dbReference type="OrthoDB" id="724345at2759"/>